<name>A0A5B6WGI3_9ROSI</name>
<dbReference type="Proteomes" id="UP000325315">
    <property type="component" value="Unassembled WGS sequence"/>
</dbReference>
<evidence type="ECO:0000313" key="1">
    <source>
        <dbReference type="EMBL" id="KAA3480454.1"/>
    </source>
</evidence>
<organism evidence="1 2">
    <name type="scientific">Gossypium australe</name>
    <dbReference type="NCBI Taxonomy" id="47621"/>
    <lineage>
        <taxon>Eukaryota</taxon>
        <taxon>Viridiplantae</taxon>
        <taxon>Streptophyta</taxon>
        <taxon>Embryophyta</taxon>
        <taxon>Tracheophyta</taxon>
        <taxon>Spermatophyta</taxon>
        <taxon>Magnoliopsida</taxon>
        <taxon>eudicotyledons</taxon>
        <taxon>Gunneridae</taxon>
        <taxon>Pentapetalae</taxon>
        <taxon>rosids</taxon>
        <taxon>malvids</taxon>
        <taxon>Malvales</taxon>
        <taxon>Malvaceae</taxon>
        <taxon>Malvoideae</taxon>
        <taxon>Gossypium</taxon>
    </lineage>
</organism>
<reference evidence="2" key="1">
    <citation type="journal article" date="2019" name="Plant Biotechnol. J.">
        <title>Genome sequencing of the Australian wild diploid species Gossypium australe highlights disease resistance and delayed gland morphogenesis.</title>
        <authorList>
            <person name="Cai Y."/>
            <person name="Cai X."/>
            <person name="Wang Q."/>
            <person name="Wang P."/>
            <person name="Zhang Y."/>
            <person name="Cai C."/>
            <person name="Xu Y."/>
            <person name="Wang K."/>
            <person name="Zhou Z."/>
            <person name="Wang C."/>
            <person name="Geng S."/>
            <person name="Li B."/>
            <person name="Dong Q."/>
            <person name="Hou Y."/>
            <person name="Wang H."/>
            <person name="Ai P."/>
            <person name="Liu Z."/>
            <person name="Yi F."/>
            <person name="Sun M."/>
            <person name="An G."/>
            <person name="Cheng J."/>
            <person name="Zhang Y."/>
            <person name="Shi Q."/>
            <person name="Xie Y."/>
            <person name="Shi X."/>
            <person name="Chang Y."/>
            <person name="Huang F."/>
            <person name="Chen Y."/>
            <person name="Hong S."/>
            <person name="Mi L."/>
            <person name="Sun Q."/>
            <person name="Zhang L."/>
            <person name="Zhou B."/>
            <person name="Peng R."/>
            <person name="Zhang X."/>
            <person name="Liu F."/>
        </authorList>
    </citation>
    <scope>NUCLEOTIDE SEQUENCE [LARGE SCALE GENOMIC DNA]</scope>
    <source>
        <strain evidence="2">cv. PA1801</strain>
    </source>
</reference>
<dbReference type="EMBL" id="SMMG02000003">
    <property type="protein sequence ID" value="KAA3480454.1"/>
    <property type="molecule type" value="Genomic_DNA"/>
</dbReference>
<accession>A0A5B6WGI3</accession>
<proteinExistence type="predicted"/>
<gene>
    <name evidence="1" type="ORF">EPI10_020880</name>
</gene>
<protein>
    <submittedName>
        <fullName evidence="1">Uncharacterized protein</fullName>
    </submittedName>
</protein>
<comment type="caution">
    <text evidence="1">The sequence shown here is derived from an EMBL/GenBank/DDBJ whole genome shotgun (WGS) entry which is preliminary data.</text>
</comment>
<dbReference type="AlphaFoldDB" id="A0A5B6WGI3"/>
<keyword evidence="2" id="KW-1185">Reference proteome</keyword>
<sequence length="101" mass="11609">MGSLMTLFALGPITTWDELVGKFLQKFFLIGKTVQLRGEILISARTIDCLSGYNCKFSTMVGYAFKVRIRWSSKRSLDEQNVQGCVRIDRRYDNEFFPVAN</sequence>
<evidence type="ECO:0000313" key="2">
    <source>
        <dbReference type="Proteomes" id="UP000325315"/>
    </source>
</evidence>